<reference evidence="1 2" key="1">
    <citation type="submission" date="2020-08" db="EMBL/GenBank/DDBJ databases">
        <title>Genomic Encyclopedia of Type Strains, Phase III (KMG-III): the genomes of soil and plant-associated and newly described type strains.</title>
        <authorList>
            <person name="Whitman W."/>
        </authorList>
    </citation>
    <scope>NUCLEOTIDE SEQUENCE [LARGE SCALE GENOMIC DNA]</scope>
    <source>
        <strain evidence="1 2">CECT 8075</strain>
    </source>
</reference>
<comment type="caution">
    <text evidence="1">The sequence shown here is derived from an EMBL/GenBank/DDBJ whole genome shotgun (WGS) entry which is preliminary data.</text>
</comment>
<dbReference type="RefSeq" id="WP_184301320.1">
    <property type="nucleotide sequence ID" value="NZ_JACHXU010000002.1"/>
</dbReference>
<name>A0A7W5DVB9_9BACT</name>
<protein>
    <recommendedName>
        <fullName evidence="3">HEAT repeat domain-containing protein</fullName>
    </recommendedName>
</protein>
<organism evidence="1 2">
    <name type="scientific">Aporhodopirellula rubra</name>
    <dbReference type="NCBI Taxonomy" id="980271"/>
    <lineage>
        <taxon>Bacteria</taxon>
        <taxon>Pseudomonadati</taxon>
        <taxon>Planctomycetota</taxon>
        <taxon>Planctomycetia</taxon>
        <taxon>Pirellulales</taxon>
        <taxon>Pirellulaceae</taxon>
        <taxon>Aporhodopirellula</taxon>
    </lineage>
</organism>
<dbReference type="AlphaFoldDB" id="A0A7W5DVB9"/>
<dbReference type="EMBL" id="JACHXU010000002">
    <property type="protein sequence ID" value="MBB3204748.1"/>
    <property type="molecule type" value="Genomic_DNA"/>
</dbReference>
<keyword evidence="2" id="KW-1185">Reference proteome</keyword>
<dbReference type="Proteomes" id="UP000536179">
    <property type="component" value="Unassembled WGS sequence"/>
</dbReference>
<evidence type="ECO:0008006" key="3">
    <source>
        <dbReference type="Google" id="ProtNLM"/>
    </source>
</evidence>
<evidence type="ECO:0000313" key="2">
    <source>
        <dbReference type="Proteomes" id="UP000536179"/>
    </source>
</evidence>
<evidence type="ECO:0000313" key="1">
    <source>
        <dbReference type="EMBL" id="MBB3204748.1"/>
    </source>
</evidence>
<proteinExistence type="predicted"/>
<gene>
    <name evidence="1" type="ORF">FHS27_000515</name>
</gene>
<sequence>MIDAAYVVQEQECLKIDLYDRQRGFGNEFQQLSDIADQLAIAPRFGPTATPKGSKIARDAGHSPKDRLKGFQEWLVESPDAAALFVADQLRQHRNMDVDWLEAMVRAAEAVVFPSECLSSVAQSLLGAAETFRHRDEFGSAEICWCALHRAGSLLPTDQIDLLRPFLQNDAHVDTRLVALQAVSSIVDVAPLSDNAEAAELISRIESLGKKVLEADVFSAGELSAIGIECTMNLAGLSPDCPNALVDRVLALDREWLTNIVIQRYEELIASWRNVGVTLRQVAVLENDLSRLRDNVQ</sequence>
<accession>A0A7W5DVB9</accession>